<feature type="region of interest" description="Disordered" evidence="1">
    <location>
        <begin position="37"/>
        <end position="74"/>
    </location>
</feature>
<evidence type="ECO:0000313" key="4">
    <source>
        <dbReference type="EMBL" id="TGY44299.1"/>
    </source>
</evidence>
<sequence>MSKIAKSIICIVSVSSLFLVGCSNVFNDIKEQSNNDDKTITSLENRGENETDTNKGEDAIESQENDSTNDNEKKTAKESYLDKLNELEANLNTSLKEKYDSGITLEMIEAASEEYEKWDKMLNKVYLKLAEQLSETEMNNLTEDELNWIKTRDEKSEAADDKFEGGSIAPFLRIDSLAKSTKERCYELVNNYMK</sequence>
<dbReference type="Pfam" id="PF07007">
    <property type="entry name" value="LprI"/>
    <property type="match status" value="1"/>
</dbReference>
<dbReference type="PROSITE" id="PS51257">
    <property type="entry name" value="PROKAR_LIPOPROTEIN"/>
    <property type="match status" value="1"/>
</dbReference>
<reference evidence="4 5" key="1">
    <citation type="submission" date="2019-04" db="EMBL/GenBank/DDBJ databases">
        <title>Microbes associate with the intestines of laboratory mice.</title>
        <authorList>
            <person name="Navarre W."/>
            <person name="Wong E."/>
            <person name="Huang K."/>
            <person name="Tropini C."/>
            <person name="Ng K."/>
            <person name="Yu B."/>
        </authorList>
    </citation>
    <scope>NUCLEOTIDE SEQUENCE [LARGE SCALE GENOMIC DNA]</scope>
    <source>
        <strain evidence="4 5">NM50_B9-20</strain>
    </source>
</reference>
<dbReference type="PANTHER" id="PTHR39176:SF1">
    <property type="entry name" value="PERIPLASMIC PROTEIN"/>
    <property type="match status" value="1"/>
</dbReference>
<protein>
    <submittedName>
        <fullName evidence="4">DUF1311 domain-containing protein</fullName>
    </submittedName>
</protein>
<keyword evidence="2" id="KW-0732">Signal</keyword>
<feature type="compositionally biased region" description="Acidic residues" evidence="1">
    <location>
        <begin position="59"/>
        <end position="69"/>
    </location>
</feature>
<dbReference type="Gene3D" id="1.20.1270.180">
    <property type="match status" value="1"/>
</dbReference>
<evidence type="ECO:0000259" key="3">
    <source>
        <dbReference type="Pfam" id="PF07007"/>
    </source>
</evidence>
<dbReference type="Proteomes" id="UP000306888">
    <property type="component" value="Unassembled WGS sequence"/>
</dbReference>
<evidence type="ECO:0000313" key="5">
    <source>
        <dbReference type="Proteomes" id="UP000306888"/>
    </source>
</evidence>
<accession>A0A4S2DPH4</accession>
<feature type="chain" id="PRO_5020292436" evidence="2">
    <location>
        <begin position="28"/>
        <end position="194"/>
    </location>
</feature>
<evidence type="ECO:0000256" key="1">
    <source>
        <dbReference type="SAM" id="MobiDB-lite"/>
    </source>
</evidence>
<dbReference type="RefSeq" id="WP_136005393.1">
    <property type="nucleotide sequence ID" value="NZ_SRYR01000001.1"/>
</dbReference>
<proteinExistence type="predicted"/>
<name>A0A4S2DPH4_9CLOT</name>
<feature type="domain" description="Lysozyme inhibitor LprI-like N-terminal" evidence="3">
    <location>
        <begin position="101"/>
        <end position="188"/>
    </location>
</feature>
<dbReference type="InterPro" id="IPR009739">
    <property type="entry name" value="LprI-like_N"/>
</dbReference>
<feature type="compositionally biased region" description="Basic and acidic residues" evidence="1">
    <location>
        <begin position="37"/>
        <end position="58"/>
    </location>
</feature>
<dbReference type="EMBL" id="SRYR01000001">
    <property type="protein sequence ID" value="TGY44299.1"/>
    <property type="molecule type" value="Genomic_DNA"/>
</dbReference>
<dbReference type="OrthoDB" id="2438161at2"/>
<dbReference type="AlphaFoldDB" id="A0A4S2DPH4"/>
<comment type="caution">
    <text evidence="4">The sequence shown here is derived from an EMBL/GenBank/DDBJ whole genome shotgun (WGS) entry which is preliminary data.</text>
</comment>
<keyword evidence="5" id="KW-1185">Reference proteome</keyword>
<organism evidence="4 5">
    <name type="scientific">Clostridium sartagoforme</name>
    <dbReference type="NCBI Taxonomy" id="84031"/>
    <lineage>
        <taxon>Bacteria</taxon>
        <taxon>Bacillati</taxon>
        <taxon>Bacillota</taxon>
        <taxon>Clostridia</taxon>
        <taxon>Eubacteriales</taxon>
        <taxon>Clostridiaceae</taxon>
        <taxon>Clostridium</taxon>
    </lineage>
</organism>
<gene>
    <name evidence="4" type="ORF">E5347_05675</name>
</gene>
<evidence type="ECO:0000256" key="2">
    <source>
        <dbReference type="SAM" id="SignalP"/>
    </source>
</evidence>
<feature type="signal peptide" evidence="2">
    <location>
        <begin position="1"/>
        <end position="27"/>
    </location>
</feature>
<dbReference type="PANTHER" id="PTHR39176">
    <property type="entry name" value="PERIPLASMIC PROTEIN-RELATED"/>
    <property type="match status" value="1"/>
</dbReference>